<gene>
    <name evidence="2" type="ORF">C2G38_2151422</name>
</gene>
<name>A0A397WE71_9GLOM</name>
<keyword evidence="1" id="KW-1133">Transmembrane helix</keyword>
<dbReference type="Proteomes" id="UP000266673">
    <property type="component" value="Unassembled WGS sequence"/>
</dbReference>
<reference evidence="2 3" key="1">
    <citation type="submission" date="2018-06" db="EMBL/GenBank/DDBJ databases">
        <title>Comparative genomics reveals the genomic features of Rhizophagus irregularis, R. cerebriforme, R. diaphanum and Gigaspora rosea, and their symbiotic lifestyle signature.</title>
        <authorList>
            <person name="Morin E."/>
            <person name="San Clemente H."/>
            <person name="Chen E.C.H."/>
            <person name="De La Providencia I."/>
            <person name="Hainaut M."/>
            <person name="Kuo A."/>
            <person name="Kohler A."/>
            <person name="Murat C."/>
            <person name="Tang N."/>
            <person name="Roy S."/>
            <person name="Loubradou J."/>
            <person name="Henrissat B."/>
            <person name="Grigoriev I.V."/>
            <person name="Corradi N."/>
            <person name="Roux C."/>
            <person name="Martin F.M."/>
        </authorList>
    </citation>
    <scope>NUCLEOTIDE SEQUENCE [LARGE SCALE GENOMIC DNA]</scope>
    <source>
        <strain evidence="2 3">DAOM 194757</strain>
    </source>
</reference>
<protein>
    <submittedName>
        <fullName evidence="2">Uncharacterized protein</fullName>
    </submittedName>
</protein>
<feature type="transmembrane region" description="Helical" evidence="1">
    <location>
        <begin position="30"/>
        <end position="54"/>
    </location>
</feature>
<keyword evidence="1" id="KW-0812">Transmembrane</keyword>
<proteinExistence type="predicted"/>
<dbReference type="AlphaFoldDB" id="A0A397WE71"/>
<accession>A0A397WE71</accession>
<organism evidence="2 3">
    <name type="scientific">Gigaspora rosea</name>
    <dbReference type="NCBI Taxonomy" id="44941"/>
    <lineage>
        <taxon>Eukaryota</taxon>
        <taxon>Fungi</taxon>
        <taxon>Fungi incertae sedis</taxon>
        <taxon>Mucoromycota</taxon>
        <taxon>Glomeromycotina</taxon>
        <taxon>Glomeromycetes</taxon>
        <taxon>Diversisporales</taxon>
        <taxon>Gigasporaceae</taxon>
        <taxon>Gigaspora</taxon>
    </lineage>
</organism>
<evidence type="ECO:0000256" key="1">
    <source>
        <dbReference type="SAM" id="Phobius"/>
    </source>
</evidence>
<evidence type="ECO:0000313" key="3">
    <source>
        <dbReference type="Proteomes" id="UP000266673"/>
    </source>
</evidence>
<sequence>MFFLGFASLRNSRGCGFCRTWGFGADSSSVGYFWLSLLLPCLVSLFGSATSVVLSCEPRLCHFWGFCIKSLLECGGRSVFVFLQGPGARSGQIRFDEPVGSRYLWRSRSSEWRSRFLNRGRGYWWSKFGRSFMDLVVQPGIFQREQPEG</sequence>
<keyword evidence="3" id="KW-1185">Reference proteome</keyword>
<evidence type="ECO:0000313" key="2">
    <source>
        <dbReference type="EMBL" id="RIB30876.1"/>
    </source>
</evidence>
<comment type="caution">
    <text evidence="2">The sequence shown here is derived from an EMBL/GenBank/DDBJ whole genome shotgun (WGS) entry which is preliminary data.</text>
</comment>
<dbReference type="EMBL" id="QKWP01000003">
    <property type="protein sequence ID" value="RIB30876.1"/>
    <property type="molecule type" value="Genomic_DNA"/>
</dbReference>
<keyword evidence="1" id="KW-0472">Membrane</keyword>